<dbReference type="EMBL" id="JAANIT010010882">
    <property type="protein sequence ID" value="KAG1523859.1"/>
    <property type="molecule type" value="Genomic_DNA"/>
</dbReference>
<feature type="region of interest" description="Disordered" evidence="1">
    <location>
        <begin position="1"/>
        <end position="120"/>
    </location>
</feature>
<evidence type="ECO:0000256" key="1">
    <source>
        <dbReference type="SAM" id="MobiDB-lite"/>
    </source>
</evidence>
<proteinExistence type="predicted"/>
<evidence type="ECO:0000313" key="3">
    <source>
        <dbReference type="Proteomes" id="UP000717996"/>
    </source>
</evidence>
<evidence type="ECO:0000313" key="2">
    <source>
        <dbReference type="EMBL" id="KAG1523859.1"/>
    </source>
</evidence>
<reference evidence="2" key="1">
    <citation type="journal article" date="2020" name="Microb. Genom.">
        <title>Genetic diversity of clinical and environmental Mucorales isolates obtained from an investigation of mucormycosis cases among solid organ transplant recipients.</title>
        <authorList>
            <person name="Nguyen M.H."/>
            <person name="Kaul D."/>
            <person name="Muto C."/>
            <person name="Cheng S.J."/>
            <person name="Richter R.A."/>
            <person name="Bruno V.M."/>
            <person name="Liu G."/>
            <person name="Beyhan S."/>
            <person name="Sundermann A.J."/>
            <person name="Mounaud S."/>
            <person name="Pasculle A.W."/>
            <person name="Nierman W.C."/>
            <person name="Driscoll E."/>
            <person name="Cumbie R."/>
            <person name="Clancy C.J."/>
            <person name="Dupont C.L."/>
        </authorList>
    </citation>
    <scope>NUCLEOTIDE SEQUENCE</scope>
    <source>
        <strain evidence="2">GL16</strain>
    </source>
</reference>
<gene>
    <name evidence="2" type="ORF">G6F51_014482</name>
</gene>
<sequence>MQTRPEDGHDEPDDLGPLHRPAKEKDDDLRQQQKLDGRQAQRQHPVLDDALAAQQRERRGKDRRAHEQPAHHRARLGGQEHGFAQHRQVQPPVRQRQQGAAHCPHGRGLAGPGRTTTSAS</sequence>
<feature type="compositionally biased region" description="Basic and acidic residues" evidence="1">
    <location>
        <begin position="21"/>
        <end position="39"/>
    </location>
</feature>
<name>A0A9P6XLQ2_RHIOR</name>
<accession>A0A9P6XLQ2</accession>
<dbReference type="Proteomes" id="UP000717996">
    <property type="component" value="Unassembled WGS sequence"/>
</dbReference>
<dbReference type="AlphaFoldDB" id="A0A9P6XLQ2"/>
<protein>
    <submittedName>
        <fullName evidence="2">Uncharacterized protein</fullName>
    </submittedName>
</protein>
<comment type="caution">
    <text evidence="2">The sequence shown here is derived from an EMBL/GenBank/DDBJ whole genome shotgun (WGS) entry which is preliminary data.</text>
</comment>
<organism evidence="2 3">
    <name type="scientific">Rhizopus oryzae</name>
    <name type="common">Mucormycosis agent</name>
    <name type="synonym">Rhizopus arrhizus var. delemar</name>
    <dbReference type="NCBI Taxonomy" id="64495"/>
    <lineage>
        <taxon>Eukaryota</taxon>
        <taxon>Fungi</taxon>
        <taxon>Fungi incertae sedis</taxon>
        <taxon>Mucoromycota</taxon>
        <taxon>Mucoromycotina</taxon>
        <taxon>Mucoromycetes</taxon>
        <taxon>Mucorales</taxon>
        <taxon>Mucorineae</taxon>
        <taxon>Rhizopodaceae</taxon>
        <taxon>Rhizopus</taxon>
    </lineage>
</organism>
<feature type="compositionally biased region" description="Low complexity" evidence="1">
    <location>
        <begin position="87"/>
        <end position="98"/>
    </location>
</feature>
<feature type="compositionally biased region" description="Basic and acidic residues" evidence="1">
    <location>
        <begin position="55"/>
        <end position="70"/>
    </location>
</feature>